<feature type="chain" id="PRO_5007836808" description="ABC transporter substrate-binding protein PnrA-like domain-containing protein" evidence="2">
    <location>
        <begin position="27"/>
        <end position="364"/>
    </location>
</feature>
<dbReference type="RefSeq" id="WP_062767938.1">
    <property type="nucleotide sequence ID" value="NZ_CP121045.1"/>
</dbReference>
<comment type="caution">
    <text evidence="4">The sequence shown here is derived from an EMBL/GenBank/DDBJ whole genome shotgun (WGS) entry which is preliminary data.</text>
</comment>
<reference evidence="4 5" key="1">
    <citation type="submission" date="2015-12" db="EMBL/GenBank/DDBJ databases">
        <title>Genome sequence of Tistrella mobilis MCCC 1A02139.</title>
        <authorList>
            <person name="Lu L."/>
            <person name="Lai Q."/>
            <person name="Shao Z."/>
            <person name="Qian P."/>
        </authorList>
    </citation>
    <scope>NUCLEOTIDE SEQUENCE [LARGE SCALE GENOMIC DNA]</scope>
    <source>
        <strain evidence="4 5">MCCC 1A02139</strain>
    </source>
</reference>
<evidence type="ECO:0000256" key="1">
    <source>
        <dbReference type="ARBA" id="ARBA00022729"/>
    </source>
</evidence>
<dbReference type="EMBL" id="LPZR01000197">
    <property type="protein sequence ID" value="KYO50473.1"/>
    <property type="molecule type" value="Genomic_DNA"/>
</dbReference>
<dbReference type="Pfam" id="PF02608">
    <property type="entry name" value="Bmp"/>
    <property type="match status" value="1"/>
</dbReference>
<dbReference type="Proteomes" id="UP000075787">
    <property type="component" value="Unassembled WGS sequence"/>
</dbReference>
<dbReference type="Gene3D" id="3.40.50.2300">
    <property type="match status" value="2"/>
</dbReference>
<proteinExistence type="predicted"/>
<gene>
    <name evidence="4" type="ORF">AUP44_12700</name>
</gene>
<organism evidence="4 5">
    <name type="scientific">Tistrella mobilis</name>
    <dbReference type="NCBI Taxonomy" id="171437"/>
    <lineage>
        <taxon>Bacteria</taxon>
        <taxon>Pseudomonadati</taxon>
        <taxon>Pseudomonadota</taxon>
        <taxon>Alphaproteobacteria</taxon>
        <taxon>Geminicoccales</taxon>
        <taxon>Geminicoccaceae</taxon>
        <taxon>Tistrella</taxon>
    </lineage>
</organism>
<dbReference type="PANTHER" id="PTHR43208">
    <property type="entry name" value="ABC TRANSPORTER SUBSTRATE-BINDING PROTEIN"/>
    <property type="match status" value="1"/>
</dbReference>
<dbReference type="PANTHER" id="PTHR43208:SF1">
    <property type="entry name" value="ABC TRANSPORTER SUBSTRATE-BINDING PROTEIN"/>
    <property type="match status" value="1"/>
</dbReference>
<dbReference type="CDD" id="cd19963">
    <property type="entry name" value="PBP1_BMP-like"/>
    <property type="match status" value="1"/>
</dbReference>
<dbReference type="GO" id="GO:0005886">
    <property type="term" value="C:plasma membrane"/>
    <property type="evidence" value="ECO:0007669"/>
    <property type="project" value="InterPro"/>
</dbReference>
<name>A0A162K4M4_9PROT</name>
<evidence type="ECO:0000313" key="5">
    <source>
        <dbReference type="Proteomes" id="UP000075787"/>
    </source>
</evidence>
<evidence type="ECO:0000313" key="4">
    <source>
        <dbReference type="EMBL" id="KYO50473.1"/>
    </source>
</evidence>
<evidence type="ECO:0000256" key="2">
    <source>
        <dbReference type="SAM" id="SignalP"/>
    </source>
</evidence>
<dbReference type="OrthoDB" id="9781639at2"/>
<keyword evidence="1 2" id="KW-0732">Signal</keyword>
<accession>A0A162K4M4</accession>
<feature type="signal peptide" evidence="2">
    <location>
        <begin position="1"/>
        <end position="26"/>
    </location>
</feature>
<sequence>MRIRAALTAAMMALGLMSAVPAPADAAMGIKGDPKVAFIYIAPVGDLGWTWAHDQSRKAVEKELGVQTAYTESIPEVTERVSQVIDRYVGRGFNIIVGTAFGYSDAFKEAAARHPEVVFMNAAGYTSAPNLASYYGKSYESLYLAGMAAGYATKSNKLGFVAAYPLGLVLWNANAFALGARSVNPAAEVAVSFTNTWYDPVREEAAAKALIEQGADVIGQHQDTPGPQIAAERAGVKSIGYNADMSSSAPNAHIMAATWNWGAFVVPQIKKAIAGTFEGGNYFEGLETGLVDISAFTGTALTDDQKAKILETKAAIAEGKLDIWKGPIKDQTGKVVVADGATLDTAQLFGMDFLVEGTSGTLPK</sequence>
<dbReference type="InterPro" id="IPR003760">
    <property type="entry name" value="PnrA-like"/>
</dbReference>
<dbReference type="AlphaFoldDB" id="A0A162K4M4"/>
<protein>
    <recommendedName>
        <fullName evidence="3">ABC transporter substrate-binding protein PnrA-like domain-containing protein</fullName>
    </recommendedName>
</protein>
<evidence type="ECO:0000259" key="3">
    <source>
        <dbReference type="Pfam" id="PF02608"/>
    </source>
</evidence>
<dbReference type="InterPro" id="IPR052910">
    <property type="entry name" value="ABC-Purine-Binding"/>
</dbReference>
<dbReference type="GeneID" id="97243072"/>
<feature type="domain" description="ABC transporter substrate-binding protein PnrA-like" evidence="3">
    <location>
        <begin position="35"/>
        <end position="320"/>
    </location>
</feature>